<proteinExistence type="predicted"/>
<name>A0AAV8X3F8_9CUCU</name>
<accession>A0AAV8X3F8</accession>
<dbReference type="Proteomes" id="UP001162162">
    <property type="component" value="Unassembled WGS sequence"/>
</dbReference>
<dbReference type="AlphaFoldDB" id="A0AAV8X3F8"/>
<gene>
    <name evidence="1" type="ORF">NQ318_011648</name>
</gene>
<dbReference type="EMBL" id="JAPWTK010001334">
    <property type="protein sequence ID" value="KAJ8932922.1"/>
    <property type="molecule type" value="Genomic_DNA"/>
</dbReference>
<protein>
    <submittedName>
        <fullName evidence="1">Uncharacterized protein</fullName>
    </submittedName>
</protein>
<keyword evidence="2" id="KW-1185">Reference proteome</keyword>
<evidence type="ECO:0000313" key="1">
    <source>
        <dbReference type="EMBL" id="KAJ8932922.1"/>
    </source>
</evidence>
<comment type="caution">
    <text evidence="1">The sequence shown here is derived from an EMBL/GenBank/DDBJ whole genome shotgun (WGS) entry which is preliminary data.</text>
</comment>
<sequence>MTKCYYETLFVIKYMFTIIRFQDIGY</sequence>
<organism evidence="1 2">
    <name type="scientific">Aromia moschata</name>
    <dbReference type="NCBI Taxonomy" id="1265417"/>
    <lineage>
        <taxon>Eukaryota</taxon>
        <taxon>Metazoa</taxon>
        <taxon>Ecdysozoa</taxon>
        <taxon>Arthropoda</taxon>
        <taxon>Hexapoda</taxon>
        <taxon>Insecta</taxon>
        <taxon>Pterygota</taxon>
        <taxon>Neoptera</taxon>
        <taxon>Endopterygota</taxon>
        <taxon>Coleoptera</taxon>
        <taxon>Polyphaga</taxon>
        <taxon>Cucujiformia</taxon>
        <taxon>Chrysomeloidea</taxon>
        <taxon>Cerambycidae</taxon>
        <taxon>Cerambycinae</taxon>
        <taxon>Callichromatini</taxon>
        <taxon>Aromia</taxon>
    </lineage>
</organism>
<reference evidence="1" key="1">
    <citation type="journal article" date="2023" name="Insect Mol. Biol.">
        <title>Genome sequencing provides insights into the evolution of gene families encoding plant cell wall-degrading enzymes in longhorned beetles.</title>
        <authorList>
            <person name="Shin N.R."/>
            <person name="Okamura Y."/>
            <person name="Kirsch R."/>
            <person name="Pauchet Y."/>
        </authorList>
    </citation>
    <scope>NUCLEOTIDE SEQUENCE</scope>
    <source>
        <strain evidence="1">AMC_N1</strain>
    </source>
</reference>
<evidence type="ECO:0000313" key="2">
    <source>
        <dbReference type="Proteomes" id="UP001162162"/>
    </source>
</evidence>